<keyword evidence="2" id="KW-1185">Reference proteome</keyword>
<evidence type="ECO:0000313" key="1">
    <source>
        <dbReference type="EMBL" id="PKA54122.1"/>
    </source>
</evidence>
<dbReference type="Proteomes" id="UP000236161">
    <property type="component" value="Unassembled WGS sequence"/>
</dbReference>
<dbReference type="AlphaFoldDB" id="A0A2I0AEZ1"/>
<name>A0A2I0AEZ1_9ASPA</name>
<gene>
    <name evidence="1" type="ORF">AXF42_Ash018132</name>
</gene>
<protein>
    <submittedName>
        <fullName evidence="1">Uncharacterized protein</fullName>
    </submittedName>
</protein>
<evidence type="ECO:0000313" key="2">
    <source>
        <dbReference type="Proteomes" id="UP000236161"/>
    </source>
</evidence>
<proteinExistence type="predicted"/>
<reference evidence="1 2" key="1">
    <citation type="journal article" date="2017" name="Nature">
        <title>The Apostasia genome and the evolution of orchids.</title>
        <authorList>
            <person name="Zhang G.Q."/>
            <person name="Liu K.W."/>
            <person name="Li Z."/>
            <person name="Lohaus R."/>
            <person name="Hsiao Y.Y."/>
            <person name="Niu S.C."/>
            <person name="Wang J.Y."/>
            <person name="Lin Y.C."/>
            <person name="Xu Q."/>
            <person name="Chen L.J."/>
            <person name="Yoshida K."/>
            <person name="Fujiwara S."/>
            <person name="Wang Z.W."/>
            <person name="Zhang Y.Q."/>
            <person name="Mitsuda N."/>
            <person name="Wang M."/>
            <person name="Liu G.H."/>
            <person name="Pecoraro L."/>
            <person name="Huang H.X."/>
            <person name="Xiao X.J."/>
            <person name="Lin M."/>
            <person name="Wu X.Y."/>
            <person name="Wu W.L."/>
            <person name="Chen Y.Y."/>
            <person name="Chang S.B."/>
            <person name="Sakamoto S."/>
            <person name="Ohme-Takagi M."/>
            <person name="Yagi M."/>
            <person name="Zeng S.J."/>
            <person name="Shen C.Y."/>
            <person name="Yeh C.M."/>
            <person name="Luo Y.B."/>
            <person name="Tsai W.C."/>
            <person name="Van de Peer Y."/>
            <person name="Liu Z.J."/>
        </authorList>
    </citation>
    <scope>NUCLEOTIDE SEQUENCE [LARGE SCALE GENOMIC DNA]</scope>
    <source>
        <strain evidence="2">cv. Shenzhen</strain>
        <tissue evidence="1">Stem</tissue>
    </source>
</reference>
<accession>A0A2I0AEZ1</accession>
<dbReference type="EMBL" id="KZ451984">
    <property type="protein sequence ID" value="PKA54122.1"/>
    <property type="molecule type" value="Genomic_DNA"/>
</dbReference>
<organism evidence="1 2">
    <name type="scientific">Apostasia shenzhenica</name>
    <dbReference type="NCBI Taxonomy" id="1088818"/>
    <lineage>
        <taxon>Eukaryota</taxon>
        <taxon>Viridiplantae</taxon>
        <taxon>Streptophyta</taxon>
        <taxon>Embryophyta</taxon>
        <taxon>Tracheophyta</taxon>
        <taxon>Spermatophyta</taxon>
        <taxon>Magnoliopsida</taxon>
        <taxon>Liliopsida</taxon>
        <taxon>Asparagales</taxon>
        <taxon>Orchidaceae</taxon>
        <taxon>Apostasioideae</taxon>
        <taxon>Apostasia</taxon>
    </lineage>
</organism>
<sequence length="111" mass="11176">MREDSRCFPVGIAGGGLAWDSPIGAAKGEIMWRPVFEPEDFDQTDAVGGGGAKGAPAIGRIGGGDGGCGEAERISGGFDLNAPLEAEGTVSAGCSDGEARVRVFGRDGGKY</sequence>